<sequence length="114" mass="12585">MRSKSARKFGRVRKVRRALNRSLVLALLEKGAITTTLAKAKETRPGAEKIITLGKKGTLSSKRLIASRISPLIVKKVCGDIAEKYKSRNGGYSRIIKLGFRKSDGAEMARIMLV</sequence>
<dbReference type="SUPFAM" id="SSF64263">
    <property type="entry name" value="Prokaryotic ribosomal protein L17"/>
    <property type="match status" value="1"/>
</dbReference>
<dbReference type="Gene3D" id="3.90.1030.10">
    <property type="entry name" value="Ribosomal protein L17"/>
    <property type="match status" value="1"/>
</dbReference>
<dbReference type="PROSITE" id="PS01167">
    <property type="entry name" value="RIBOSOMAL_L17"/>
    <property type="match status" value="1"/>
</dbReference>
<evidence type="ECO:0000256" key="4">
    <source>
        <dbReference type="ARBA" id="ARBA00035494"/>
    </source>
</evidence>
<comment type="similarity">
    <text evidence="1 5">Belongs to the bacterial ribosomal protein bL17 family.</text>
</comment>
<evidence type="ECO:0000256" key="6">
    <source>
        <dbReference type="RuleBase" id="RU000661"/>
    </source>
</evidence>
<dbReference type="InterPro" id="IPR047859">
    <property type="entry name" value="Ribosomal_bL17_CS"/>
</dbReference>
<dbReference type="Pfam" id="PF01196">
    <property type="entry name" value="Ribosomal_L17"/>
    <property type="match status" value="1"/>
</dbReference>
<evidence type="ECO:0000256" key="2">
    <source>
        <dbReference type="ARBA" id="ARBA00022980"/>
    </source>
</evidence>
<accession>A0A1G2MEX5</accession>
<protein>
    <recommendedName>
        <fullName evidence="4 6">50S ribosomal protein L17</fullName>
    </recommendedName>
</protein>
<dbReference type="NCBIfam" id="TIGR00059">
    <property type="entry name" value="L17"/>
    <property type="match status" value="1"/>
</dbReference>
<reference evidence="7 8" key="1">
    <citation type="journal article" date="2016" name="Nat. Commun.">
        <title>Thousands of microbial genomes shed light on interconnected biogeochemical processes in an aquifer system.</title>
        <authorList>
            <person name="Anantharaman K."/>
            <person name="Brown C.T."/>
            <person name="Hug L.A."/>
            <person name="Sharon I."/>
            <person name="Castelle C.J."/>
            <person name="Probst A.J."/>
            <person name="Thomas B.C."/>
            <person name="Singh A."/>
            <person name="Wilkins M.J."/>
            <person name="Karaoz U."/>
            <person name="Brodie E.L."/>
            <person name="Williams K.H."/>
            <person name="Hubbard S.S."/>
            <person name="Banfield J.F."/>
        </authorList>
    </citation>
    <scope>NUCLEOTIDE SEQUENCE [LARGE SCALE GENOMIC DNA]</scope>
</reference>
<dbReference type="GO" id="GO:0003735">
    <property type="term" value="F:structural constituent of ribosome"/>
    <property type="evidence" value="ECO:0007669"/>
    <property type="project" value="InterPro"/>
</dbReference>
<proteinExistence type="inferred from homology"/>
<dbReference type="AlphaFoldDB" id="A0A1G2MEX5"/>
<organism evidence="7 8">
    <name type="scientific">Candidatus Taylorbacteria bacterium RIFCSPHIGHO2_02_FULL_43_32b</name>
    <dbReference type="NCBI Taxonomy" id="1802306"/>
    <lineage>
        <taxon>Bacteria</taxon>
        <taxon>Candidatus Tayloriibacteriota</taxon>
    </lineage>
</organism>
<evidence type="ECO:0000313" key="7">
    <source>
        <dbReference type="EMBL" id="OHA22254.1"/>
    </source>
</evidence>
<name>A0A1G2MEX5_9BACT</name>
<evidence type="ECO:0000313" key="8">
    <source>
        <dbReference type="Proteomes" id="UP000177130"/>
    </source>
</evidence>
<dbReference type="Proteomes" id="UP000177130">
    <property type="component" value="Unassembled WGS sequence"/>
</dbReference>
<dbReference type="InterPro" id="IPR036373">
    <property type="entry name" value="Ribosomal_bL17_sf"/>
</dbReference>
<dbReference type="PANTHER" id="PTHR14413">
    <property type="entry name" value="RIBOSOMAL PROTEIN L17"/>
    <property type="match status" value="1"/>
</dbReference>
<evidence type="ECO:0000256" key="1">
    <source>
        <dbReference type="ARBA" id="ARBA00008777"/>
    </source>
</evidence>
<dbReference type="InterPro" id="IPR000456">
    <property type="entry name" value="Ribosomal_bL17"/>
</dbReference>
<dbReference type="STRING" id="1802306.A3C72_04135"/>
<evidence type="ECO:0000256" key="5">
    <source>
        <dbReference type="RuleBase" id="RU000660"/>
    </source>
</evidence>
<keyword evidence="3 5" id="KW-0687">Ribonucleoprotein</keyword>
<dbReference type="GO" id="GO:0022625">
    <property type="term" value="C:cytosolic large ribosomal subunit"/>
    <property type="evidence" value="ECO:0007669"/>
    <property type="project" value="TreeGrafter"/>
</dbReference>
<comment type="caution">
    <text evidence="7">The sequence shown here is derived from an EMBL/GenBank/DDBJ whole genome shotgun (WGS) entry which is preliminary data.</text>
</comment>
<dbReference type="EMBL" id="MHRK01000056">
    <property type="protein sequence ID" value="OHA22254.1"/>
    <property type="molecule type" value="Genomic_DNA"/>
</dbReference>
<dbReference type="GO" id="GO:0006412">
    <property type="term" value="P:translation"/>
    <property type="evidence" value="ECO:0007669"/>
    <property type="project" value="InterPro"/>
</dbReference>
<gene>
    <name evidence="7" type="ORF">A3C72_04135</name>
</gene>
<evidence type="ECO:0000256" key="3">
    <source>
        <dbReference type="ARBA" id="ARBA00023274"/>
    </source>
</evidence>
<dbReference type="PANTHER" id="PTHR14413:SF16">
    <property type="entry name" value="LARGE RIBOSOMAL SUBUNIT PROTEIN BL17M"/>
    <property type="match status" value="1"/>
</dbReference>
<keyword evidence="2 5" id="KW-0689">Ribosomal protein</keyword>